<accession>A0A482TDD9</accession>
<dbReference type="Proteomes" id="UP000293535">
    <property type="component" value="Unassembled WGS sequence"/>
</dbReference>
<protein>
    <submittedName>
        <fullName evidence="2">Glycosyltransferase</fullName>
    </submittedName>
</protein>
<keyword evidence="1" id="KW-1133">Transmembrane helix</keyword>
<keyword evidence="1" id="KW-0812">Transmembrane</keyword>
<name>A0A482TDD9_HALHI</name>
<evidence type="ECO:0000313" key="2">
    <source>
        <dbReference type="EMBL" id="RYJ15630.1"/>
    </source>
</evidence>
<sequence length="92" mass="10328">MGRRFWYDAYSRTTQDLLEHVQDIAGEQGSASAKVVSDDYLTDERKRELRVWELPVFDLGVLVGQAVTYLAVGLFVFRVGTAKAPKRGVLGH</sequence>
<keyword evidence="1" id="KW-0472">Membrane</keyword>
<evidence type="ECO:0000256" key="1">
    <source>
        <dbReference type="SAM" id="Phobius"/>
    </source>
</evidence>
<gene>
    <name evidence="2" type="ORF">ELS20_00800</name>
</gene>
<dbReference type="AlphaFoldDB" id="A0A482TDD9"/>
<evidence type="ECO:0000313" key="3">
    <source>
        <dbReference type="Proteomes" id="UP000293535"/>
    </source>
</evidence>
<reference evidence="2 3" key="1">
    <citation type="submission" date="2018-12" db="EMBL/GenBank/DDBJ databases">
        <title>Draft genome sequence of Haloarcula hispinica strain 18.1, an halophilic archaeon isolated from Chott El Jerid of Southern Tunisia.</title>
        <authorList>
            <person name="Najjari A."/>
            <person name="Ben Dhia O."/>
            <person name="Ferjani R."/>
            <person name="Mahjoubi M."/>
            <person name="Sghaier H."/>
            <person name="Elshahed M."/>
            <person name="Ouzari H.I."/>
            <person name="Cherid A."/>
            <person name="Youssef N."/>
        </authorList>
    </citation>
    <scope>NUCLEOTIDE SEQUENCE [LARGE SCALE GENOMIC DNA]</scope>
    <source>
        <strain evidence="2 3">18.1</strain>
    </source>
</reference>
<keyword evidence="2" id="KW-0808">Transferase</keyword>
<organism evidence="2 3">
    <name type="scientific">Haloarcula hispanica</name>
    <dbReference type="NCBI Taxonomy" id="51589"/>
    <lineage>
        <taxon>Archaea</taxon>
        <taxon>Methanobacteriati</taxon>
        <taxon>Methanobacteriota</taxon>
        <taxon>Stenosarchaea group</taxon>
        <taxon>Halobacteria</taxon>
        <taxon>Halobacteriales</taxon>
        <taxon>Haloarculaceae</taxon>
        <taxon>Haloarcula</taxon>
    </lineage>
</organism>
<comment type="caution">
    <text evidence="2">The sequence shown here is derived from an EMBL/GenBank/DDBJ whole genome shotgun (WGS) entry which is preliminary data.</text>
</comment>
<feature type="transmembrane region" description="Helical" evidence="1">
    <location>
        <begin position="56"/>
        <end position="77"/>
    </location>
</feature>
<dbReference type="EMBL" id="RZIG01000001">
    <property type="protein sequence ID" value="RYJ15630.1"/>
    <property type="molecule type" value="Genomic_DNA"/>
</dbReference>
<dbReference type="GO" id="GO:0016740">
    <property type="term" value="F:transferase activity"/>
    <property type="evidence" value="ECO:0007669"/>
    <property type="project" value="UniProtKB-KW"/>
</dbReference>
<proteinExistence type="predicted"/>